<evidence type="ECO:0000256" key="3">
    <source>
        <dbReference type="ARBA" id="ARBA00022692"/>
    </source>
</evidence>
<organism evidence="7 8">
    <name type="scientific">Trichuris muris</name>
    <name type="common">Mouse whipworm</name>
    <dbReference type="NCBI Taxonomy" id="70415"/>
    <lineage>
        <taxon>Eukaryota</taxon>
        <taxon>Metazoa</taxon>
        <taxon>Ecdysozoa</taxon>
        <taxon>Nematoda</taxon>
        <taxon>Enoplea</taxon>
        <taxon>Dorylaimia</taxon>
        <taxon>Trichinellida</taxon>
        <taxon>Trichuridae</taxon>
        <taxon>Trichuris</taxon>
    </lineage>
</organism>
<dbReference type="STRING" id="70415.A0A5S6Q2I7"/>
<evidence type="ECO:0000256" key="6">
    <source>
        <dbReference type="RuleBase" id="RU361206"/>
    </source>
</evidence>
<reference evidence="8 9" key="3">
    <citation type="submission" date="2019-12" db="UniProtKB">
        <authorList>
            <consortium name="WormBaseParasite"/>
        </authorList>
    </citation>
    <scope>IDENTIFICATION</scope>
</reference>
<evidence type="ECO:0000313" key="9">
    <source>
        <dbReference type="WBParaSite" id="TMUE_2000010432.1"/>
    </source>
</evidence>
<dbReference type="GO" id="GO:0016192">
    <property type="term" value="P:vesicle-mediated transport"/>
    <property type="evidence" value="ECO:0007669"/>
    <property type="project" value="TreeGrafter"/>
</dbReference>
<evidence type="ECO:0000256" key="2">
    <source>
        <dbReference type="ARBA" id="ARBA00005467"/>
    </source>
</evidence>
<dbReference type="WBParaSite" id="TMUE_0000001167.1">
    <property type="protein sequence ID" value="TMUE_0000001167.1"/>
    <property type="gene ID" value="WBGene00297077"/>
</dbReference>
<evidence type="ECO:0000313" key="8">
    <source>
        <dbReference type="WBParaSite" id="TMUE_0000001167.1"/>
    </source>
</evidence>
<evidence type="ECO:0000256" key="4">
    <source>
        <dbReference type="ARBA" id="ARBA00022989"/>
    </source>
</evidence>
<feature type="transmembrane region" description="Helical" evidence="6">
    <location>
        <begin position="116"/>
        <end position="137"/>
    </location>
</feature>
<dbReference type="Pfam" id="PF05832">
    <property type="entry name" value="DUF846"/>
    <property type="match status" value="1"/>
</dbReference>
<dbReference type="Proteomes" id="UP000046395">
    <property type="component" value="Unassembled WGS sequence"/>
</dbReference>
<evidence type="ECO:0000256" key="5">
    <source>
        <dbReference type="ARBA" id="ARBA00023136"/>
    </source>
</evidence>
<dbReference type="GO" id="GO:0000139">
    <property type="term" value="C:Golgi membrane"/>
    <property type="evidence" value="ECO:0007669"/>
    <property type="project" value="TreeGrafter"/>
</dbReference>
<dbReference type="PANTHER" id="PTHR13019:SF25">
    <property type="entry name" value="GOLGI APPARATUS MEMBRANE PROTEIN TVP23 HOMOLOG"/>
    <property type="match status" value="1"/>
</dbReference>
<feature type="transmembrane region" description="Helical" evidence="6">
    <location>
        <begin position="25"/>
        <end position="48"/>
    </location>
</feature>
<comment type="similarity">
    <text evidence="2 6">Belongs to the TVP23 family.</text>
</comment>
<dbReference type="GO" id="GO:0009306">
    <property type="term" value="P:protein secretion"/>
    <property type="evidence" value="ECO:0007669"/>
    <property type="project" value="TreeGrafter"/>
</dbReference>
<sequence>MAYVQQTTVPIGDDEIPLLQQEKQYANTIVLVFHFLFRSIALALYIIGGWVIDGFIATFLLIVVVESLDFWVVKNVTGRKLVGLRWWNYVDDEGKDHWRYESSQTQGKVNAVQPQLFWTGLVVFPIIWCVLIALAFISLNWNWMVVSIFCAVMTGSNLFGYLRCKWNSRQELSSYLKQSFVSRVFDSTVAGLLRRRTAEPKQSQPSVTQTLIDM</sequence>
<keyword evidence="7" id="KW-1185">Reference proteome</keyword>
<accession>A0A5S6Q2I7</accession>
<reference evidence="7" key="1">
    <citation type="submission" date="2013-11" db="EMBL/GenBank/DDBJ databases">
        <authorList>
            <person name="Aslett M."/>
        </authorList>
    </citation>
    <scope>NUCLEOTIDE SEQUENCE [LARGE SCALE GENOMIC DNA]</scope>
    <source>
        <strain evidence="7">Edinburgh</strain>
    </source>
</reference>
<protein>
    <recommendedName>
        <fullName evidence="6">Golgi apparatus membrane protein TVP23 homolog</fullName>
    </recommendedName>
</protein>
<keyword evidence="3 6" id="KW-0812">Transmembrane</keyword>
<reference evidence="7" key="2">
    <citation type="submission" date="2014-03" db="EMBL/GenBank/DDBJ databases">
        <title>The whipworm genome and dual-species transcriptomics of an intimate host-pathogen interaction.</title>
        <authorList>
            <person name="Foth B.J."/>
            <person name="Tsai I.J."/>
            <person name="Reid A.J."/>
            <person name="Bancroft A.J."/>
            <person name="Nichol S."/>
            <person name="Tracey A."/>
            <person name="Holroyd N."/>
            <person name="Cotton J.A."/>
            <person name="Stanley E.J."/>
            <person name="Zarowiecki M."/>
            <person name="Liu J.Z."/>
            <person name="Huckvale T."/>
            <person name="Cooper P.J."/>
            <person name="Grencis R.K."/>
            <person name="Berriman M."/>
        </authorList>
    </citation>
    <scope>NUCLEOTIDE SEQUENCE [LARGE SCALE GENOMIC DNA]</scope>
    <source>
        <strain evidence="7">Edinburgh</strain>
    </source>
</reference>
<feature type="transmembrane region" description="Helical" evidence="6">
    <location>
        <begin position="54"/>
        <end position="73"/>
    </location>
</feature>
<dbReference type="WBParaSite" id="TMUE_2000010432.1">
    <property type="protein sequence ID" value="TMUE_2000010432.1"/>
    <property type="gene ID" value="WBGene00294401"/>
</dbReference>
<evidence type="ECO:0000313" key="7">
    <source>
        <dbReference type="Proteomes" id="UP000046395"/>
    </source>
</evidence>
<name>A0A5S6Q2I7_TRIMR</name>
<dbReference type="AlphaFoldDB" id="A0A5S6Q2I7"/>
<comment type="subcellular location">
    <subcellularLocation>
        <location evidence="1 6">Membrane</location>
        <topology evidence="1 6">Multi-pass membrane protein</topology>
    </subcellularLocation>
</comment>
<proteinExistence type="inferred from homology"/>
<feature type="transmembrane region" description="Helical" evidence="6">
    <location>
        <begin position="143"/>
        <end position="162"/>
    </location>
</feature>
<keyword evidence="4 6" id="KW-1133">Transmembrane helix</keyword>
<keyword evidence="5 6" id="KW-0472">Membrane</keyword>
<evidence type="ECO:0000256" key="1">
    <source>
        <dbReference type="ARBA" id="ARBA00004141"/>
    </source>
</evidence>
<dbReference type="InterPro" id="IPR008564">
    <property type="entry name" value="TVP23-like"/>
</dbReference>
<dbReference type="PANTHER" id="PTHR13019">
    <property type="entry name" value="GOLGI APPARATUS MEMBRANE PROTEIN TVP23"/>
    <property type="match status" value="1"/>
</dbReference>